<accession>A0A2H4PRR3</accession>
<dbReference type="EMBL" id="MG030347">
    <property type="protein sequence ID" value="ATW69983.1"/>
    <property type="molecule type" value="Genomic_DNA"/>
</dbReference>
<sequence>MEDSIYLEARNSLIYKGKYDFSYLEKHMYSKDVVDLATKVISRLEKEFNVNYKIDRGIIGPLDIRVWKVTNNVIEDWLD</sequence>
<protein>
    <submittedName>
        <fullName evidence="1">Uncharacterized protein</fullName>
    </submittedName>
</protein>
<name>A0A2H4PRR3_9CAUD</name>
<dbReference type="Proteomes" id="UP000241842">
    <property type="component" value="Segment"/>
</dbReference>
<proteinExistence type="predicted"/>
<evidence type="ECO:0000313" key="1">
    <source>
        <dbReference type="EMBL" id="ATW69983.1"/>
    </source>
</evidence>
<keyword evidence="2" id="KW-1185">Reference proteome</keyword>
<evidence type="ECO:0000313" key="2">
    <source>
        <dbReference type="Proteomes" id="UP000241842"/>
    </source>
</evidence>
<dbReference type="KEGG" id="vg:40097320"/>
<organism evidence="1 2">
    <name type="scientific">Proteus phage PM135</name>
    <dbReference type="NCBI Taxonomy" id="2048008"/>
    <lineage>
        <taxon>Viruses</taxon>
        <taxon>Duplodnaviria</taxon>
        <taxon>Heunggongvirae</taxon>
        <taxon>Uroviricota</taxon>
        <taxon>Caudoviricetes</taxon>
        <taxon>Demerecviridae</taxon>
        <taxon>Novosibvirus</taxon>
        <taxon>Novosibvirus PM135</taxon>
    </lineage>
</organism>
<reference evidence="2" key="1">
    <citation type="submission" date="2017-10" db="EMBL/GenBank/DDBJ databases">
        <title>Isolation and characterization of a group of new proteus bacteriophages.</title>
        <authorList>
            <person name="Kozlova Y.N."/>
            <person name="Morozova V.V."/>
            <person name="Babkin I.V."/>
            <person name="Tikunova N.V."/>
            <person name="Bokovaya O.V."/>
            <person name="Shedko E.D."/>
        </authorList>
    </citation>
    <scope>NUCLEOTIDE SEQUENCE [LARGE SCALE GENOMIC DNA]</scope>
</reference>
<dbReference type="RefSeq" id="YP_009620667.1">
    <property type="nucleotide sequence ID" value="NC_042090.1"/>
</dbReference>
<dbReference type="GeneID" id="40097320"/>